<organism evidence="1 2">
    <name type="scientific">Raphanus sativus</name>
    <name type="common">Radish</name>
    <name type="synonym">Raphanus raphanistrum var. sativus</name>
    <dbReference type="NCBI Taxonomy" id="3726"/>
    <lineage>
        <taxon>Eukaryota</taxon>
        <taxon>Viridiplantae</taxon>
        <taxon>Streptophyta</taxon>
        <taxon>Embryophyta</taxon>
        <taxon>Tracheophyta</taxon>
        <taxon>Spermatophyta</taxon>
        <taxon>Magnoliopsida</taxon>
        <taxon>eudicotyledons</taxon>
        <taxon>Gunneridae</taxon>
        <taxon>Pentapetalae</taxon>
        <taxon>rosids</taxon>
        <taxon>malvids</taxon>
        <taxon>Brassicales</taxon>
        <taxon>Brassicaceae</taxon>
        <taxon>Brassiceae</taxon>
        <taxon>Raphanus</taxon>
    </lineage>
</organism>
<protein>
    <submittedName>
        <fullName evidence="2">Uncharacterized protein LOC108850857</fullName>
    </submittedName>
</protein>
<gene>
    <name evidence="2" type="primary">LOC108850857</name>
</gene>
<dbReference type="GeneID" id="108850857"/>
<dbReference type="PANTHER" id="PTHR31286:SF90">
    <property type="entry name" value="DUF4283 DOMAIN-CONTAINING PROTEIN"/>
    <property type="match status" value="1"/>
</dbReference>
<name>A0A9W3DKP2_RAPSA</name>
<dbReference type="Proteomes" id="UP000504610">
    <property type="component" value="Chromosome 4"/>
</dbReference>
<dbReference type="AlphaFoldDB" id="A0A9W3DKP2"/>
<reference evidence="1" key="1">
    <citation type="journal article" date="2019" name="Database">
        <title>The radish genome database (RadishGD): an integrated information resource for radish genomics.</title>
        <authorList>
            <person name="Yu H.J."/>
            <person name="Baek S."/>
            <person name="Lee Y.J."/>
            <person name="Cho A."/>
            <person name="Mun J.H."/>
        </authorList>
    </citation>
    <scope>NUCLEOTIDE SEQUENCE [LARGE SCALE GENOMIC DNA]</scope>
    <source>
        <strain evidence="1">cv. WK10039</strain>
    </source>
</reference>
<evidence type="ECO:0000313" key="2">
    <source>
        <dbReference type="RefSeq" id="XP_056864329.1"/>
    </source>
</evidence>
<evidence type="ECO:0000313" key="1">
    <source>
        <dbReference type="Proteomes" id="UP000504610"/>
    </source>
</evidence>
<sequence>MFHTALWSSTTSAQPPAMDSIKIWAHLTGIPLDFRHKEGLSLVAGLIGDSKETDAFTLNLASLTLSPVNVEVDLTKPLPSIVEFERQSGEVVEVLVSYPWLPAICSHCKELGDIARNCLKLSVSPPASI</sequence>
<dbReference type="InterPro" id="IPR040256">
    <property type="entry name" value="At4g02000-like"/>
</dbReference>
<dbReference type="RefSeq" id="XP_056864329.1">
    <property type="nucleotide sequence ID" value="XM_057008349.1"/>
</dbReference>
<reference evidence="2" key="2">
    <citation type="submission" date="2025-08" db="UniProtKB">
        <authorList>
            <consortium name="RefSeq"/>
        </authorList>
    </citation>
    <scope>IDENTIFICATION</scope>
    <source>
        <tissue evidence="2">Leaf</tissue>
    </source>
</reference>
<dbReference type="PANTHER" id="PTHR31286">
    <property type="entry name" value="GLYCINE-RICH CELL WALL STRUCTURAL PROTEIN 1.8-LIKE"/>
    <property type="match status" value="1"/>
</dbReference>
<accession>A0A9W3DKP2</accession>
<dbReference type="KEGG" id="rsz:108850857"/>
<proteinExistence type="predicted"/>
<keyword evidence="1" id="KW-1185">Reference proteome</keyword>
<dbReference type="OrthoDB" id="1109940at2759"/>